<dbReference type="InterPro" id="IPR016483">
    <property type="entry name" value="UCP006404_Pept_M50_CBS"/>
</dbReference>
<feature type="transmembrane region" description="Helical" evidence="14">
    <location>
        <begin position="144"/>
        <end position="165"/>
    </location>
</feature>
<dbReference type="Pfam" id="PF02163">
    <property type="entry name" value="Peptidase_M50"/>
    <property type="match status" value="2"/>
</dbReference>
<dbReference type="PANTHER" id="PTHR39188">
    <property type="entry name" value="MEMBRANE-ASSOCIATED ZINC METALLOPROTEASE M50B"/>
    <property type="match status" value="1"/>
</dbReference>
<keyword evidence="13 14" id="KW-0472">Membrane</keyword>
<keyword evidence="7" id="KW-0677">Repeat</keyword>
<feature type="transmembrane region" description="Helical" evidence="14">
    <location>
        <begin position="197"/>
        <end position="224"/>
    </location>
</feature>
<accession>A0ABM7WS52</accession>
<keyword evidence="5 14" id="KW-0812">Transmembrane</keyword>
<feature type="transmembrane region" description="Helical" evidence="14">
    <location>
        <begin position="57"/>
        <end position="77"/>
    </location>
</feature>
<dbReference type="InterPro" id="IPR000644">
    <property type="entry name" value="CBS_dom"/>
</dbReference>
<evidence type="ECO:0000256" key="8">
    <source>
        <dbReference type="ARBA" id="ARBA00022801"/>
    </source>
</evidence>
<keyword evidence="6 14" id="KW-0479">Metal-binding</keyword>
<reference evidence="18" key="1">
    <citation type="journal article" date="2022" name="Int. J. Syst. Evol. Microbiol.">
        <title>Anaeromyxobacter oryzae sp. nov., Anaeromyxobacter diazotrophicus sp. nov. and Anaeromyxobacter paludicola sp. nov., isolated from paddy soils.</title>
        <authorList>
            <person name="Itoh H."/>
            <person name="Xu Z."/>
            <person name="Mise K."/>
            <person name="Masuda Y."/>
            <person name="Ushijima N."/>
            <person name="Hayakawa C."/>
            <person name="Shiratori Y."/>
            <person name="Senoo K."/>
        </authorList>
    </citation>
    <scope>NUCLEOTIDE SEQUENCE [LARGE SCALE GENOMIC DNA]</scope>
    <source>
        <strain evidence="18">Red232</strain>
    </source>
</reference>
<proteinExistence type="inferred from homology"/>
<evidence type="ECO:0000256" key="6">
    <source>
        <dbReference type="ARBA" id="ARBA00022723"/>
    </source>
</evidence>
<organism evidence="17 18">
    <name type="scientific">Anaeromyxobacter oryzae</name>
    <dbReference type="NCBI Taxonomy" id="2918170"/>
    <lineage>
        <taxon>Bacteria</taxon>
        <taxon>Pseudomonadati</taxon>
        <taxon>Myxococcota</taxon>
        <taxon>Myxococcia</taxon>
        <taxon>Myxococcales</taxon>
        <taxon>Cystobacterineae</taxon>
        <taxon>Anaeromyxobacteraceae</taxon>
        <taxon>Anaeromyxobacter</taxon>
    </lineage>
</organism>
<keyword evidence="4 14" id="KW-0645">Protease</keyword>
<feature type="domain" description="CBS" evidence="16">
    <location>
        <begin position="244"/>
        <end position="302"/>
    </location>
</feature>
<keyword evidence="18" id="KW-1185">Reference proteome</keyword>
<evidence type="ECO:0000256" key="12">
    <source>
        <dbReference type="ARBA" id="ARBA00023122"/>
    </source>
</evidence>
<evidence type="ECO:0000313" key="17">
    <source>
        <dbReference type="EMBL" id="BDG02284.1"/>
    </source>
</evidence>
<dbReference type="Pfam" id="PF00571">
    <property type="entry name" value="CBS"/>
    <property type="match status" value="1"/>
</dbReference>
<keyword evidence="8 14" id="KW-0378">Hydrolase</keyword>
<evidence type="ECO:0000256" key="10">
    <source>
        <dbReference type="ARBA" id="ARBA00022989"/>
    </source>
</evidence>
<evidence type="ECO:0000313" key="18">
    <source>
        <dbReference type="Proteomes" id="UP001162891"/>
    </source>
</evidence>
<evidence type="ECO:0000256" key="2">
    <source>
        <dbReference type="ARBA" id="ARBA00007931"/>
    </source>
</evidence>
<feature type="transmembrane region" description="Helical" evidence="14">
    <location>
        <begin position="21"/>
        <end position="45"/>
    </location>
</feature>
<comment type="subcellular location">
    <subcellularLocation>
        <location evidence="1 14">Cell membrane</location>
        <topology evidence="1 14">Multi-pass membrane protein</topology>
    </subcellularLocation>
</comment>
<evidence type="ECO:0000256" key="5">
    <source>
        <dbReference type="ARBA" id="ARBA00022692"/>
    </source>
</evidence>
<evidence type="ECO:0000256" key="3">
    <source>
        <dbReference type="ARBA" id="ARBA00022475"/>
    </source>
</evidence>
<name>A0ABM7WS52_9BACT</name>
<dbReference type="Proteomes" id="UP001162891">
    <property type="component" value="Chromosome"/>
</dbReference>
<protein>
    <recommendedName>
        <fullName evidence="14">Zinc metalloprotease</fullName>
    </recommendedName>
</protein>
<dbReference type="PIRSF" id="PIRSF006404">
    <property type="entry name" value="UCP006404_Pept_M50_CBS"/>
    <property type="match status" value="1"/>
</dbReference>
<keyword evidence="9 14" id="KW-0862">Zinc</keyword>
<evidence type="ECO:0000256" key="15">
    <source>
        <dbReference type="PROSITE-ProRule" id="PRU00703"/>
    </source>
</evidence>
<evidence type="ECO:0000256" key="7">
    <source>
        <dbReference type="ARBA" id="ARBA00022737"/>
    </source>
</evidence>
<dbReference type="PANTHER" id="PTHR39188:SF3">
    <property type="entry name" value="STAGE IV SPORULATION PROTEIN FB"/>
    <property type="match status" value="1"/>
</dbReference>
<evidence type="ECO:0000256" key="9">
    <source>
        <dbReference type="ARBA" id="ARBA00022833"/>
    </source>
</evidence>
<keyword evidence="10 14" id="KW-1133">Transmembrane helix</keyword>
<dbReference type="InterPro" id="IPR046342">
    <property type="entry name" value="CBS_dom_sf"/>
</dbReference>
<keyword evidence="3 14" id="KW-1003">Cell membrane</keyword>
<keyword evidence="12 15" id="KW-0129">CBS domain</keyword>
<dbReference type="Gene3D" id="3.10.580.10">
    <property type="entry name" value="CBS-domain"/>
    <property type="match status" value="1"/>
</dbReference>
<dbReference type="GO" id="GO:0008237">
    <property type="term" value="F:metallopeptidase activity"/>
    <property type="evidence" value="ECO:0007669"/>
    <property type="project" value="UniProtKB-KW"/>
</dbReference>
<gene>
    <name evidence="17" type="ORF">AMOR_12800</name>
</gene>
<comment type="similarity">
    <text evidence="2 14">Belongs to the peptidase M50B family.</text>
</comment>
<feature type="transmembrane region" description="Helical" evidence="14">
    <location>
        <begin position="111"/>
        <end position="132"/>
    </location>
</feature>
<evidence type="ECO:0000256" key="11">
    <source>
        <dbReference type="ARBA" id="ARBA00023049"/>
    </source>
</evidence>
<dbReference type="SUPFAM" id="SSF54631">
    <property type="entry name" value="CBS-domain pair"/>
    <property type="match status" value="1"/>
</dbReference>
<evidence type="ECO:0000256" key="1">
    <source>
        <dbReference type="ARBA" id="ARBA00004651"/>
    </source>
</evidence>
<dbReference type="EMBL" id="AP025591">
    <property type="protein sequence ID" value="BDG02284.1"/>
    <property type="molecule type" value="Genomic_DNA"/>
</dbReference>
<sequence>MGSRTTFRVATIGGIPIRIHVTFLIVLPFLAFSFGQSFVGAARLAGIPPERLGGPPWAWGLALAVALFASVLVHELAHSLYAVRRGGKVRGITLLMIGGVSELAAPPRSEALMALAGPATSLALGGAFIGVARLFRGELPNVSFAVFYLGQLNLWLGAFNLLPAFPMDGGRVLRGALTRRMGPVRATRIAARFGRGFAVVFAMLGFLTANVLLLLVSFVVYAGAEGEARDVELRAALGDLRVGDVASPLTSELGAGDTLLAVADRMRRERRTAYPVVGEGRVVGIVTAHAVRRVPAERRGDVLAGEVAREATLAAASDRVVDALHVLGRPGAPELVVVVDGGRPVGTLSQLDVERAIELRELEPPPVAGAAPHDAPFTRRA</sequence>
<evidence type="ECO:0000259" key="16">
    <source>
        <dbReference type="PROSITE" id="PS51371"/>
    </source>
</evidence>
<evidence type="ECO:0000256" key="13">
    <source>
        <dbReference type="ARBA" id="ARBA00023136"/>
    </source>
</evidence>
<dbReference type="CDD" id="cd06164">
    <property type="entry name" value="S2P-M50_SpoIVFB_CBS"/>
    <property type="match status" value="1"/>
</dbReference>
<evidence type="ECO:0000256" key="4">
    <source>
        <dbReference type="ARBA" id="ARBA00022670"/>
    </source>
</evidence>
<dbReference type="PROSITE" id="PS51371">
    <property type="entry name" value="CBS"/>
    <property type="match status" value="1"/>
</dbReference>
<dbReference type="InterPro" id="IPR008915">
    <property type="entry name" value="Peptidase_M50"/>
</dbReference>
<comment type="cofactor">
    <cofactor evidence="14">
        <name>Zn(2+)</name>
        <dbReference type="ChEBI" id="CHEBI:29105"/>
    </cofactor>
    <text evidence="14">Binds 1 zinc ion per subunit.</text>
</comment>
<evidence type="ECO:0000256" key="14">
    <source>
        <dbReference type="PIRNR" id="PIRNR006404"/>
    </source>
</evidence>
<keyword evidence="11 14" id="KW-0482">Metalloprotease</keyword>